<organism evidence="4 5">
    <name type="scientific">Malassezia cuniculi</name>
    <dbReference type="NCBI Taxonomy" id="948313"/>
    <lineage>
        <taxon>Eukaryota</taxon>
        <taxon>Fungi</taxon>
        <taxon>Dikarya</taxon>
        <taxon>Basidiomycota</taxon>
        <taxon>Ustilaginomycotina</taxon>
        <taxon>Malasseziomycetes</taxon>
        <taxon>Malasseziales</taxon>
        <taxon>Malasseziaceae</taxon>
        <taxon>Malassezia</taxon>
    </lineage>
</organism>
<evidence type="ECO:0000313" key="5">
    <source>
        <dbReference type="Proteomes" id="UP001219933"/>
    </source>
</evidence>
<dbReference type="GO" id="GO:0000032">
    <property type="term" value="P:cell wall mannoprotein biosynthetic process"/>
    <property type="evidence" value="ECO:0007669"/>
    <property type="project" value="TreeGrafter"/>
</dbReference>
<dbReference type="InterPro" id="IPR002685">
    <property type="entry name" value="Glyco_trans_15"/>
</dbReference>
<dbReference type="Proteomes" id="UP001219933">
    <property type="component" value="Chromosome 3"/>
</dbReference>
<evidence type="ECO:0008006" key="6">
    <source>
        <dbReference type="Google" id="ProtNLM"/>
    </source>
</evidence>
<dbReference type="SUPFAM" id="SSF53448">
    <property type="entry name" value="Nucleotide-diphospho-sugar transferases"/>
    <property type="match status" value="1"/>
</dbReference>
<protein>
    <recommendedName>
        <fullName evidence="6">Glycolipid 2-alpha-mannosyltransferase</fullName>
    </recommendedName>
</protein>
<accession>A0AAF0ER59</accession>
<dbReference type="GO" id="GO:0006487">
    <property type="term" value="P:protein N-linked glycosylation"/>
    <property type="evidence" value="ECO:0007669"/>
    <property type="project" value="TreeGrafter"/>
</dbReference>
<name>A0AAF0ER59_9BASI</name>
<sequence>MFEAILRRPQRLLIIVLGCVIVLFITTYFSISENSAEMIRDRIQHLPYLHPSEVSCPSPAVAQNTGSIMPQTIADVRKLATVGDDTNLYPPEFVPHEVNKMPRVKAGFVVLVRNQELEDMKSSMRDVEDRFNRKFGYPWIFLNDKPFTEEFKNGVRSMTRSECRFGLVPTEHWSYPSWIDQEKAAREREKMVANDVIYGGSESYRHMCRFQSGFFWRNNATLDLDYYWRVEPGVRLYCDIDYDPFMFMAINNKQYGFTISLHEYEATIPTLWKETQEFIRAHPEFVASDNALGFITDDPSKGIFDQKYNNCHFWSNFEIGDMRLWRSPAYRAYFEHLDRAGGFFYERWGDAPVHSIAASIFLNRSQIHHFEDIGYYHVPFTHCPANIEKFHKTGKCRCDPSTSNDKDGFMCMKEWWRTSIEGKPK</sequence>
<evidence type="ECO:0000313" key="4">
    <source>
        <dbReference type="EMBL" id="WFD35283.1"/>
    </source>
</evidence>
<dbReference type="EMBL" id="CP119879">
    <property type="protein sequence ID" value="WFD35283.1"/>
    <property type="molecule type" value="Genomic_DNA"/>
</dbReference>
<keyword evidence="3" id="KW-0812">Transmembrane</keyword>
<dbReference type="GO" id="GO:0005794">
    <property type="term" value="C:Golgi apparatus"/>
    <property type="evidence" value="ECO:0007669"/>
    <property type="project" value="TreeGrafter"/>
</dbReference>
<keyword evidence="3" id="KW-1133">Transmembrane helix</keyword>
<evidence type="ECO:0000256" key="3">
    <source>
        <dbReference type="SAM" id="Phobius"/>
    </source>
</evidence>
<dbReference type="PANTHER" id="PTHR31121">
    <property type="entry name" value="ALPHA-1,2 MANNOSYLTRANSFERASE KTR1"/>
    <property type="match status" value="1"/>
</dbReference>
<dbReference type="Gene3D" id="3.90.550.10">
    <property type="entry name" value="Spore Coat Polysaccharide Biosynthesis Protein SpsA, Chain A"/>
    <property type="match status" value="1"/>
</dbReference>
<reference evidence="4" key="1">
    <citation type="submission" date="2023-03" db="EMBL/GenBank/DDBJ databases">
        <title>Mating type loci evolution in Malassezia.</title>
        <authorList>
            <person name="Coelho M.A."/>
        </authorList>
    </citation>
    <scope>NUCLEOTIDE SEQUENCE</scope>
    <source>
        <strain evidence="4">CBS 11721</strain>
    </source>
</reference>
<evidence type="ECO:0000256" key="2">
    <source>
        <dbReference type="ARBA" id="ARBA00022679"/>
    </source>
</evidence>
<keyword evidence="5" id="KW-1185">Reference proteome</keyword>
<dbReference type="InterPro" id="IPR029044">
    <property type="entry name" value="Nucleotide-diphossugar_trans"/>
</dbReference>
<dbReference type="PANTHER" id="PTHR31121:SF6">
    <property type="entry name" value="ALPHA-1,2 MANNOSYLTRANSFERASE KTR1"/>
    <property type="match status" value="1"/>
</dbReference>
<dbReference type="Pfam" id="PF01793">
    <property type="entry name" value="Glyco_transf_15"/>
    <property type="match status" value="1"/>
</dbReference>
<keyword evidence="2" id="KW-0808">Transferase</keyword>
<evidence type="ECO:0000256" key="1">
    <source>
        <dbReference type="ARBA" id="ARBA00007677"/>
    </source>
</evidence>
<feature type="transmembrane region" description="Helical" evidence="3">
    <location>
        <begin position="12"/>
        <end position="31"/>
    </location>
</feature>
<gene>
    <name evidence="4" type="ORF">MCUN1_002134</name>
</gene>
<dbReference type="FunFam" id="3.90.550.10:FF:000051">
    <property type="entry name" value="Alpha-1,2-mannosyltransferase (Ktr4)"/>
    <property type="match status" value="1"/>
</dbReference>
<comment type="similarity">
    <text evidence="1">Belongs to the glycosyltransferase 15 family.</text>
</comment>
<keyword evidence="3" id="KW-0472">Membrane</keyword>
<dbReference type="GO" id="GO:0016020">
    <property type="term" value="C:membrane"/>
    <property type="evidence" value="ECO:0007669"/>
    <property type="project" value="InterPro"/>
</dbReference>
<dbReference type="GO" id="GO:0000026">
    <property type="term" value="F:alpha-1,2-mannosyltransferase activity"/>
    <property type="evidence" value="ECO:0007669"/>
    <property type="project" value="TreeGrafter"/>
</dbReference>
<proteinExistence type="inferred from homology"/>
<dbReference type="AlphaFoldDB" id="A0AAF0ER59"/>